<comment type="caution">
    <text evidence="1">The sequence shown here is derived from an EMBL/GenBank/DDBJ whole genome shotgun (WGS) entry which is preliminary data.</text>
</comment>
<proteinExistence type="predicted"/>
<gene>
    <name evidence="1" type="ORF">TGDOM2_401580</name>
</gene>
<dbReference type="AlphaFoldDB" id="A0A086JAS6"/>
<accession>A0A086JAS6</accession>
<feature type="non-terminal residue" evidence="1">
    <location>
        <position position="1"/>
    </location>
</feature>
<evidence type="ECO:0000313" key="1">
    <source>
        <dbReference type="EMBL" id="KFG29244.1"/>
    </source>
</evidence>
<name>A0A086JAS6_TOXGO</name>
<organism evidence="1 2">
    <name type="scientific">Toxoplasma gondii GAB2-2007-GAL-DOM2</name>
    <dbReference type="NCBI Taxonomy" id="1130820"/>
    <lineage>
        <taxon>Eukaryota</taxon>
        <taxon>Sar</taxon>
        <taxon>Alveolata</taxon>
        <taxon>Apicomplexa</taxon>
        <taxon>Conoidasida</taxon>
        <taxon>Coccidia</taxon>
        <taxon>Eucoccidiorida</taxon>
        <taxon>Eimeriorina</taxon>
        <taxon>Sarcocystidae</taxon>
        <taxon>Toxoplasma</taxon>
    </lineage>
</organism>
<sequence>VCSSFVCDDCYRRSLHHVCVSHHVRFLGCVCVSHVSRVRNRYIDRVWDSTVTHGVVLQASMFTAVSSLDSFLRHIRRGRFWLCVGTMCVARQTLPQANVNHVVPARVVHGFTLALTVIGSSPERVYHRGVCQMTEAKDAGRHQEASVVQAHVVAAVEGDLESVVVGADE</sequence>
<dbReference type="Proteomes" id="UP000028837">
    <property type="component" value="Unassembled WGS sequence"/>
</dbReference>
<evidence type="ECO:0000313" key="2">
    <source>
        <dbReference type="Proteomes" id="UP000028837"/>
    </source>
</evidence>
<protein>
    <submittedName>
        <fullName evidence="1">Uncharacterized protein</fullName>
    </submittedName>
</protein>
<dbReference type="EMBL" id="AHZU02001765">
    <property type="protein sequence ID" value="KFG29244.1"/>
    <property type="molecule type" value="Genomic_DNA"/>
</dbReference>
<dbReference type="VEuPathDB" id="ToxoDB:TGDOM2_401580"/>
<reference evidence="1 2" key="1">
    <citation type="submission" date="2014-02" db="EMBL/GenBank/DDBJ databases">
        <authorList>
            <person name="Sibley D."/>
            <person name="Venepally P."/>
            <person name="Karamycheva S."/>
            <person name="Hadjithomas M."/>
            <person name="Khan A."/>
            <person name="Brunk B."/>
            <person name="Roos D."/>
            <person name="Caler E."/>
            <person name="Lorenzi H."/>
        </authorList>
    </citation>
    <scope>NUCLEOTIDE SEQUENCE [LARGE SCALE GENOMIC DNA]</scope>
    <source>
        <strain evidence="1 2">GAB2-2007-GAL-DOM2</strain>
    </source>
</reference>
<feature type="non-terminal residue" evidence="1">
    <location>
        <position position="169"/>
    </location>
</feature>